<evidence type="ECO:0000256" key="2">
    <source>
        <dbReference type="ARBA" id="ARBA00017948"/>
    </source>
</evidence>
<keyword evidence="9" id="KW-0969">Cilium</keyword>
<dbReference type="PROSITE" id="PS00588">
    <property type="entry name" value="FLAGELLA_BB_ROD"/>
    <property type="match status" value="1"/>
</dbReference>
<evidence type="ECO:0000256" key="3">
    <source>
        <dbReference type="ARBA" id="ARBA00025933"/>
    </source>
</evidence>
<evidence type="ECO:0000256" key="5">
    <source>
        <dbReference type="RuleBase" id="RU362116"/>
    </source>
</evidence>
<dbReference type="NCBIfam" id="TIGR03506">
    <property type="entry name" value="FlgEFG_subfam"/>
    <property type="match status" value="2"/>
</dbReference>
<dbReference type="InterPro" id="IPR001444">
    <property type="entry name" value="Flag_bb_rod_N"/>
</dbReference>
<evidence type="ECO:0000259" key="7">
    <source>
        <dbReference type="Pfam" id="PF06429"/>
    </source>
</evidence>
<feature type="domain" description="Flagellar basal-body/hook protein C-terminal" evidence="7">
    <location>
        <begin position="218"/>
        <end position="262"/>
    </location>
</feature>
<organism evidence="9 10">
    <name type="scientific">Acidilutibacter cellobiosedens</name>
    <dbReference type="NCBI Taxonomy" id="2507161"/>
    <lineage>
        <taxon>Bacteria</taxon>
        <taxon>Bacillati</taxon>
        <taxon>Bacillota</taxon>
        <taxon>Tissierellia</taxon>
        <taxon>Tissierellales</taxon>
        <taxon>Acidilutibacteraceae</taxon>
        <taxon>Acidilutibacter</taxon>
    </lineage>
</organism>
<proteinExistence type="inferred from homology"/>
<dbReference type="GO" id="GO:0071978">
    <property type="term" value="P:bacterial-type flagellum-dependent swarming motility"/>
    <property type="evidence" value="ECO:0007669"/>
    <property type="project" value="TreeGrafter"/>
</dbReference>
<dbReference type="InterPro" id="IPR037925">
    <property type="entry name" value="FlgE/F/G-like"/>
</dbReference>
<comment type="subunit">
    <text evidence="3">The basal body constitutes a major portion of the flagellar organelle and consists of four rings (L,P,S, and M) mounted on a central rod. The rod consists of about 26 subunits of FlgG in the distal portion, and FlgB, FlgC and FlgF are thought to build up the proximal portion of the rod with about 6 subunits each.</text>
</comment>
<evidence type="ECO:0000259" key="8">
    <source>
        <dbReference type="Pfam" id="PF22692"/>
    </source>
</evidence>
<dbReference type="GO" id="GO:0009426">
    <property type="term" value="C:bacterial-type flagellum basal body, distal rod"/>
    <property type="evidence" value="ECO:0007669"/>
    <property type="project" value="UniProtKB-UniRule"/>
</dbReference>
<dbReference type="AlphaFoldDB" id="A0A410Q9L2"/>
<keyword evidence="9" id="KW-0282">Flagellum</keyword>
<dbReference type="InterPro" id="IPR012834">
    <property type="entry name" value="FlgG_G_neg"/>
</dbReference>
<dbReference type="InterPro" id="IPR019776">
    <property type="entry name" value="Flagellar_basal_body_rod_CS"/>
</dbReference>
<comment type="subcellular location">
    <subcellularLocation>
        <location evidence="5">Bacterial flagellum basal body</location>
    </subcellularLocation>
</comment>
<accession>A0A410Q9L2</accession>
<dbReference type="OrthoDB" id="9804559at2"/>
<sequence>MRSLWTAATGMKAQQLNIDVISNNLSNVNTTSYKSQRAEFKDLFYSALKRTNIEDDQGRPVNLEVGHGVMTSATKRDFENGSYIETQNDYDVAIDGEGFFGIMLPNGNVAYTRDGSFKLSVDGDEGKLVTSEGYSVLSEDDDEIIIEDGMKDVNIDNLGYITAVDEDGENVDIGRLKLVKFMNPEGLLSKGMNLYEATSASGEEIPIEAEEMESNIIQGYLESSNVQVVDEMVKMITAQRAYEINSKTIQASDEMLQMANNLKR</sequence>
<dbReference type="SUPFAM" id="SSF117143">
    <property type="entry name" value="Flagellar hook protein flgE"/>
    <property type="match status" value="1"/>
</dbReference>
<evidence type="ECO:0000256" key="4">
    <source>
        <dbReference type="NCBIfam" id="TIGR02488"/>
    </source>
</evidence>
<dbReference type="PANTHER" id="PTHR30435:SF19">
    <property type="entry name" value="FLAGELLAR BASAL-BODY ROD PROTEIN FLGG"/>
    <property type="match status" value="1"/>
</dbReference>
<dbReference type="Proteomes" id="UP000287969">
    <property type="component" value="Chromosome"/>
</dbReference>
<feature type="domain" description="Flagellar hook protein FlgE/F/G-like D1" evidence="8">
    <location>
        <begin position="93"/>
        <end position="163"/>
    </location>
</feature>
<dbReference type="Pfam" id="PF06429">
    <property type="entry name" value="Flg_bbr_C"/>
    <property type="match status" value="1"/>
</dbReference>
<evidence type="ECO:0000259" key="6">
    <source>
        <dbReference type="Pfam" id="PF00460"/>
    </source>
</evidence>
<dbReference type="InterPro" id="IPR053967">
    <property type="entry name" value="LlgE_F_G-like_D1"/>
</dbReference>
<name>A0A410Q9L2_9FIRM</name>
<reference evidence="10" key="1">
    <citation type="submission" date="2019-01" db="EMBL/GenBank/DDBJ databases">
        <title>Draft genomes of a novel of Sporanaerobacter strains.</title>
        <authorList>
            <person name="Ma S."/>
        </authorList>
    </citation>
    <scope>NUCLEOTIDE SEQUENCE [LARGE SCALE GENOMIC DNA]</scope>
    <source>
        <strain evidence="10">NJN-17</strain>
    </source>
</reference>
<feature type="domain" description="Flagellar basal body rod protein N-terminal" evidence="6">
    <location>
        <begin position="6"/>
        <end position="34"/>
    </location>
</feature>
<dbReference type="RefSeq" id="WP_071140385.1">
    <property type="nucleotide sequence ID" value="NZ_CP035282.1"/>
</dbReference>
<dbReference type="KEGG" id="spoa:EQM13_03300"/>
<evidence type="ECO:0000313" key="10">
    <source>
        <dbReference type="Proteomes" id="UP000287969"/>
    </source>
</evidence>
<dbReference type="Pfam" id="PF00460">
    <property type="entry name" value="Flg_bb_rod"/>
    <property type="match status" value="1"/>
</dbReference>
<keyword evidence="10" id="KW-1185">Reference proteome</keyword>
<keyword evidence="5" id="KW-0975">Bacterial flagellum</keyword>
<dbReference type="EMBL" id="CP035282">
    <property type="protein sequence ID" value="QAT60670.1"/>
    <property type="molecule type" value="Genomic_DNA"/>
</dbReference>
<dbReference type="InterPro" id="IPR010930">
    <property type="entry name" value="Flg_bb/hook_C_dom"/>
</dbReference>
<evidence type="ECO:0000256" key="1">
    <source>
        <dbReference type="ARBA" id="ARBA00009677"/>
    </source>
</evidence>
<dbReference type="NCBIfam" id="TIGR02488">
    <property type="entry name" value="flgG_G_neg"/>
    <property type="match status" value="1"/>
</dbReference>
<protein>
    <recommendedName>
        <fullName evidence="2 4">Flagellar basal-body rod protein FlgG</fullName>
    </recommendedName>
</protein>
<keyword evidence="9" id="KW-0966">Cell projection</keyword>
<gene>
    <name evidence="9" type="primary">flgG</name>
    <name evidence="9" type="ORF">EQM13_03300</name>
</gene>
<dbReference type="InterPro" id="IPR020013">
    <property type="entry name" value="Flagellar_FlgE/F/G"/>
</dbReference>
<dbReference type="PANTHER" id="PTHR30435">
    <property type="entry name" value="FLAGELLAR PROTEIN"/>
    <property type="match status" value="1"/>
</dbReference>
<dbReference type="Pfam" id="PF22692">
    <property type="entry name" value="LlgE_F_G_D1"/>
    <property type="match status" value="1"/>
</dbReference>
<comment type="similarity">
    <text evidence="1 5">Belongs to the flagella basal body rod proteins family.</text>
</comment>
<evidence type="ECO:0000313" key="9">
    <source>
        <dbReference type="EMBL" id="QAT60670.1"/>
    </source>
</evidence>